<comment type="caution">
    <text evidence="6">The sequence shown here is derived from an EMBL/GenBank/DDBJ whole genome shotgun (WGS) entry which is preliminary data.</text>
</comment>
<dbReference type="SUPFAM" id="SSF48498">
    <property type="entry name" value="Tetracyclin repressor-like, C-terminal domain"/>
    <property type="match status" value="1"/>
</dbReference>
<dbReference type="InterPro" id="IPR001647">
    <property type="entry name" value="HTH_TetR"/>
</dbReference>
<sequence length="210" mass="22829">MSVEPALSRNERKKAELRREIIDAAFEAFAERGYHATGIADIAARLGIGHGTFYRYFENKRDIVDHVVSATIERIVGALTAENAPGAVDTLEGYRAQSVRIADALAEIITSDPRVPRMLVIEAPGVDPEMANRVLDFFDLAADLNAAYLSHGVERGYLRPGLDVVNTARAINGMILAAAIDGIRRPGVDHQRELSAAIIGVMFDGISRSM</sequence>
<keyword evidence="1" id="KW-0805">Transcription regulation</keyword>
<dbReference type="PROSITE" id="PS50977">
    <property type="entry name" value="HTH_TETR_2"/>
    <property type="match status" value="1"/>
</dbReference>
<dbReference type="Pfam" id="PF00440">
    <property type="entry name" value="TetR_N"/>
    <property type="match status" value="1"/>
</dbReference>
<evidence type="ECO:0000259" key="5">
    <source>
        <dbReference type="PROSITE" id="PS50977"/>
    </source>
</evidence>
<feature type="DNA-binding region" description="H-T-H motif" evidence="4">
    <location>
        <begin position="38"/>
        <end position="57"/>
    </location>
</feature>
<evidence type="ECO:0000256" key="2">
    <source>
        <dbReference type="ARBA" id="ARBA00023125"/>
    </source>
</evidence>
<dbReference type="PANTHER" id="PTHR30055:SF234">
    <property type="entry name" value="HTH-TYPE TRANSCRIPTIONAL REGULATOR BETI"/>
    <property type="match status" value="1"/>
</dbReference>
<evidence type="ECO:0000256" key="4">
    <source>
        <dbReference type="PROSITE-ProRule" id="PRU00335"/>
    </source>
</evidence>
<dbReference type="Gene3D" id="1.10.10.60">
    <property type="entry name" value="Homeodomain-like"/>
    <property type="match status" value="1"/>
</dbReference>
<dbReference type="EMBL" id="BAAALG010000009">
    <property type="protein sequence ID" value="GAA1103477.1"/>
    <property type="molecule type" value="Genomic_DNA"/>
</dbReference>
<dbReference type="PRINTS" id="PR00455">
    <property type="entry name" value="HTHTETR"/>
</dbReference>
<accession>A0ABN1TW45</accession>
<dbReference type="InterPro" id="IPR009057">
    <property type="entry name" value="Homeodomain-like_sf"/>
</dbReference>
<keyword evidence="7" id="KW-1185">Reference proteome</keyword>
<evidence type="ECO:0000313" key="6">
    <source>
        <dbReference type="EMBL" id="GAA1103477.1"/>
    </source>
</evidence>
<evidence type="ECO:0000313" key="7">
    <source>
        <dbReference type="Proteomes" id="UP001501581"/>
    </source>
</evidence>
<keyword evidence="3" id="KW-0804">Transcription</keyword>
<reference evidence="6 7" key="1">
    <citation type="journal article" date="2019" name="Int. J. Syst. Evol. Microbiol.">
        <title>The Global Catalogue of Microorganisms (GCM) 10K type strain sequencing project: providing services to taxonomists for standard genome sequencing and annotation.</title>
        <authorList>
            <consortium name="The Broad Institute Genomics Platform"/>
            <consortium name="The Broad Institute Genome Sequencing Center for Infectious Disease"/>
            <person name="Wu L."/>
            <person name="Ma J."/>
        </authorList>
    </citation>
    <scope>NUCLEOTIDE SEQUENCE [LARGE SCALE GENOMIC DNA]</scope>
    <source>
        <strain evidence="6 7">JCM 13008</strain>
    </source>
</reference>
<gene>
    <name evidence="6" type="ORF">GCM10009668_22880</name>
</gene>
<dbReference type="PANTHER" id="PTHR30055">
    <property type="entry name" value="HTH-TYPE TRANSCRIPTIONAL REGULATOR RUTR"/>
    <property type="match status" value="1"/>
</dbReference>
<evidence type="ECO:0000256" key="1">
    <source>
        <dbReference type="ARBA" id="ARBA00023015"/>
    </source>
</evidence>
<dbReference type="SUPFAM" id="SSF46689">
    <property type="entry name" value="Homeodomain-like"/>
    <property type="match status" value="1"/>
</dbReference>
<keyword evidence="2 4" id="KW-0238">DNA-binding</keyword>
<feature type="domain" description="HTH tetR-type" evidence="5">
    <location>
        <begin position="15"/>
        <end position="75"/>
    </location>
</feature>
<dbReference type="InterPro" id="IPR036271">
    <property type="entry name" value="Tet_transcr_reg_TetR-rel_C_sf"/>
</dbReference>
<evidence type="ECO:0000256" key="3">
    <source>
        <dbReference type="ARBA" id="ARBA00023163"/>
    </source>
</evidence>
<name>A0ABN1TW45_9ACTN</name>
<proteinExistence type="predicted"/>
<dbReference type="Gene3D" id="1.10.357.10">
    <property type="entry name" value="Tetracycline Repressor, domain 2"/>
    <property type="match status" value="1"/>
</dbReference>
<protein>
    <submittedName>
        <fullName evidence="6">TetR/AcrR family transcriptional regulator</fullName>
    </submittedName>
</protein>
<dbReference type="InterPro" id="IPR050109">
    <property type="entry name" value="HTH-type_TetR-like_transc_reg"/>
</dbReference>
<dbReference type="Proteomes" id="UP001501581">
    <property type="component" value="Unassembled WGS sequence"/>
</dbReference>
<organism evidence="6 7">
    <name type="scientific">Nocardioides dubius</name>
    <dbReference type="NCBI Taxonomy" id="317019"/>
    <lineage>
        <taxon>Bacteria</taxon>
        <taxon>Bacillati</taxon>
        <taxon>Actinomycetota</taxon>
        <taxon>Actinomycetes</taxon>
        <taxon>Propionibacteriales</taxon>
        <taxon>Nocardioidaceae</taxon>
        <taxon>Nocardioides</taxon>
    </lineage>
</organism>
<dbReference type="RefSeq" id="WP_343994469.1">
    <property type="nucleotide sequence ID" value="NZ_BAAALG010000009.1"/>
</dbReference>